<gene>
    <name evidence="3" type="ORF">CTEN210_01509</name>
</gene>
<evidence type="ECO:0000259" key="2">
    <source>
        <dbReference type="Pfam" id="PF13649"/>
    </source>
</evidence>
<dbReference type="Gene3D" id="3.40.50.150">
    <property type="entry name" value="Vaccinia Virus protein VP39"/>
    <property type="match status" value="1"/>
</dbReference>
<feature type="compositionally biased region" description="Basic and acidic residues" evidence="1">
    <location>
        <begin position="30"/>
        <end position="40"/>
    </location>
</feature>
<dbReference type="SUPFAM" id="SSF53335">
    <property type="entry name" value="S-adenosyl-L-methionine-dependent methyltransferases"/>
    <property type="match status" value="1"/>
</dbReference>
<reference evidence="3 4" key="1">
    <citation type="journal article" date="2021" name="Sci. Rep.">
        <title>The genome of the diatom Chaetoceros tenuissimus carries an ancient integrated fragment of an extant virus.</title>
        <authorList>
            <person name="Hongo Y."/>
            <person name="Kimura K."/>
            <person name="Takaki Y."/>
            <person name="Yoshida Y."/>
            <person name="Baba S."/>
            <person name="Kobayashi G."/>
            <person name="Nagasaki K."/>
            <person name="Hano T."/>
            <person name="Tomaru Y."/>
        </authorList>
    </citation>
    <scope>NUCLEOTIDE SEQUENCE [LARGE SCALE GENOMIC DNA]</scope>
    <source>
        <strain evidence="3 4">NIES-3715</strain>
    </source>
</reference>
<name>A0AAD3GZQ5_9STRA</name>
<sequence length="338" mass="38099">MQLHASKRSGAMSRKNKKSDSSSPSGFGKAPEKPETKVKQDAGNIYSRPALYDLAFGYRNYEEEVRFLIDAYEKYATCAKEKPMRIIELAAGPARHAITALRCFNSKVQSSTAVDISKDMIEYSNEVADEELGDRGFGGMRDKFQYIEQDMRKLAESSSFKTGSYDNAWILLGSMQHLTTNDDVINCFSSLSNILTEGGILSIELPHPRETFTMVECTRNGWEVPLEDENGEEYGELKIIWGDDDDKFDPIRQVRDFTVAMELVLEEGVEDEESDLQNVKEVVPMRLFTFQEIEALARIAGFEVVGMQGALSDEVDVNSEDEAFRLVCILRKISNPIM</sequence>
<feature type="region of interest" description="Disordered" evidence="1">
    <location>
        <begin position="1"/>
        <end position="41"/>
    </location>
</feature>
<proteinExistence type="predicted"/>
<comment type="caution">
    <text evidence="3">The sequence shown here is derived from an EMBL/GenBank/DDBJ whole genome shotgun (WGS) entry which is preliminary data.</text>
</comment>
<dbReference type="AlphaFoldDB" id="A0AAD3GZQ5"/>
<dbReference type="Pfam" id="PF13649">
    <property type="entry name" value="Methyltransf_25"/>
    <property type="match status" value="1"/>
</dbReference>
<protein>
    <recommendedName>
        <fullName evidence="2">Methyltransferase domain-containing protein</fullName>
    </recommendedName>
</protein>
<dbReference type="CDD" id="cd02440">
    <property type="entry name" value="AdoMet_MTases"/>
    <property type="match status" value="1"/>
</dbReference>
<dbReference type="Proteomes" id="UP001054902">
    <property type="component" value="Unassembled WGS sequence"/>
</dbReference>
<keyword evidence="4" id="KW-1185">Reference proteome</keyword>
<evidence type="ECO:0000313" key="4">
    <source>
        <dbReference type="Proteomes" id="UP001054902"/>
    </source>
</evidence>
<evidence type="ECO:0000256" key="1">
    <source>
        <dbReference type="SAM" id="MobiDB-lite"/>
    </source>
</evidence>
<evidence type="ECO:0000313" key="3">
    <source>
        <dbReference type="EMBL" id="GFH45035.1"/>
    </source>
</evidence>
<dbReference type="InterPro" id="IPR029063">
    <property type="entry name" value="SAM-dependent_MTases_sf"/>
</dbReference>
<accession>A0AAD3GZQ5</accession>
<dbReference type="EMBL" id="BLLK01000020">
    <property type="protein sequence ID" value="GFH45035.1"/>
    <property type="molecule type" value="Genomic_DNA"/>
</dbReference>
<dbReference type="InterPro" id="IPR041698">
    <property type="entry name" value="Methyltransf_25"/>
</dbReference>
<feature type="domain" description="Methyltransferase" evidence="2">
    <location>
        <begin position="86"/>
        <end position="199"/>
    </location>
</feature>
<dbReference type="Gene3D" id="2.20.25.110">
    <property type="entry name" value="S-adenosyl-L-methionine-dependent methyltransferases"/>
    <property type="match status" value="1"/>
</dbReference>
<organism evidence="3 4">
    <name type="scientific">Chaetoceros tenuissimus</name>
    <dbReference type="NCBI Taxonomy" id="426638"/>
    <lineage>
        <taxon>Eukaryota</taxon>
        <taxon>Sar</taxon>
        <taxon>Stramenopiles</taxon>
        <taxon>Ochrophyta</taxon>
        <taxon>Bacillariophyta</taxon>
        <taxon>Coscinodiscophyceae</taxon>
        <taxon>Chaetocerotophycidae</taxon>
        <taxon>Chaetocerotales</taxon>
        <taxon>Chaetocerotaceae</taxon>
        <taxon>Chaetoceros</taxon>
    </lineage>
</organism>